<keyword evidence="2" id="KW-1185">Reference proteome</keyword>
<dbReference type="RefSeq" id="YP_003407102.1">
    <property type="nucleotide sequence ID" value="NC_013756.1"/>
</dbReference>
<dbReference type="OrthoDB" id="37623at10239"/>
<organismHost>
    <name type="scientific">Acanthamoeba</name>
    <dbReference type="NCBI Taxonomy" id="5754"/>
</organismHost>
<dbReference type="GeneID" id="8746614"/>
<organism evidence="1 2">
    <name type="scientific">Marseillevirus marseillevirus</name>
    <name type="common">GBM</name>
    <dbReference type="NCBI Taxonomy" id="694581"/>
    <lineage>
        <taxon>Viruses</taxon>
        <taxon>Varidnaviria</taxon>
        <taxon>Bamfordvirae</taxon>
        <taxon>Nucleocytoviricota</taxon>
        <taxon>Megaviricetes</taxon>
        <taxon>Pimascovirales</taxon>
        <taxon>Pimascovirales incertae sedis</taxon>
        <taxon>Marseilleviridae</taxon>
        <taxon>Marseillevirus</taxon>
        <taxon>Marseillevirus massiliense</taxon>
    </lineage>
</organism>
<dbReference type="EMBL" id="GU071086">
    <property type="protein sequence ID" value="ADB04140.1"/>
    <property type="molecule type" value="Genomic_DNA"/>
</dbReference>
<reference evidence="1 2" key="1">
    <citation type="journal article" date="2009" name="Proc. Natl. Acad. Sci. U.S.A.">
        <title>Giant Marseillevirus highlights the role of amoebae as a melting pot in emergence of chimeric microorganisms.</title>
        <authorList>
            <person name="Boyer M."/>
            <person name="Yutin N."/>
            <person name="Pagnier I."/>
            <person name="Barrassi L."/>
            <person name="Fournous G."/>
            <person name="Espinosa L."/>
            <person name="Robert C."/>
            <person name="Azza S."/>
            <person name="Sun S."/>
            <person name="Rossmann M.G."/>
            <person name="Suzan-Monti M."/>
            <person name="La Scola B."/>
            <person name="Koonin E.V."/>
            <person name="Raoult D."/>
        </authorList>
    </citation>
    <scope>NUCLEOTIDE SEQUENCE [LARGE SCALE GENOMIC DNA]</scope>
    <source>
        <strain evidence="1 2">T19</strain>
    </source>
</reference>
<dbReference type="KEGG" id="vg:8746614"/>
<gene>
    <name evidence="1" type="ORF">MAR_ORF377</name>
</gene>
<dbReference type="Proteomes" id="UP000029780">
    <property type="component" value="Segment"/>
</dbReference>
<protein>
    <submittedName>
        <fullName evidence="1">Uncharacterized protein</fullName>
    </submittedName>
</protein>
<proteinExistence type="predicted"/>
<sequence length="124" mass="14679">MEFLPSRERGVFAIVEPEILKQLPFGWEKLPKTLKKKIFDGCREKRWTFPRFCCSSVEVTLGMSLEDGNVTSSLVAIYFDMFISGDSKTFLSLDSLKKELEEIKKYIQEEEDVEKFERWYEKIF</sequence>
<name>D2XB13_GBMV</name>
<evidence type="ECO:0000313" key="2">
    <source>
        <dbReference type="Proteomes" id="UP000029780"/>
    </source>
</evidence>
<evidence type="ECO:0000313" key="1">
    <source>
        <dbReference type="EMBL" id="ADB04140.1"/>
    </source>
</evidence>
<accession>D2XB13</accession>